<dbReference type="Gene3D" id="3.40.50.720">
    <property type="entry name" value="NAD(P)-binding Rossmann-like Domain"/>
    <property type="match status" value="1"/>
</dbReference>
<name>A0AAV5GBT7_9BASI</name>
<evidence type="ECO:0000256" key="2">
    <source>
        <dbReference type="ARBA" id="ARBA00006328"/>
    </source>
</evidence>
<feature type="domain" description="NmrA-like" evidence="9">
    <location>
        <begin position="1435"/>
        <end position="1692"/>
    </location>
</feature>
<feature type="compositionally biased region" description="Polar residues" evidence="8">
    <location>
        <begin position="1303"/>
        <end position="1316"/>
    </location>
</feature>
<comment type="caution">
    <text evidence="11">The sequence shown here is derived from an EMBL/GenBank/DDBJ whole genome shotgun (WGS) entry which is preliminary data.</text>
</comment>
<feature type="compositionally biased region" description="Acidic residues" evidence="8">
    <location>
        <begin position="807"/>
        <end position="818"/>
    </location>
</feature>
<dbReference type="InterPro" id="IPR011989">
    <property type="entry name" value="ARM-like"/>
</dbReference>
<evidence type="ECO:0000313" key="11">
    <source>
        <dbReference type="EMBL" id="GJN90005.1"/>
    </source>
</evidence>
<feature type="region of interest" description="Disordered" evidence="8">
    <location>
        <begin position="1236"/>
        <end position="1316"/>
    </location>
</feature>
<dbReference type="PANTHER" id="PTHR42748:SF7">
    <property type="entry name" value="NMRA LIKE REDOX SENSOR 1-RELATED"/>
    <property type="match status" value="1"/>
</dbReference>
<comment type="subcellular location">
    <subcellularLocation>
        <location evidence="1">Cytoplasm</location>
        <location evidence="1">Cytoskeleton</location>
        <location evidence="1">Spindle</location>
    </subcellularLocation>
</comment>
<feature type="compositionally biased region" description="Low complexity" evidence="8">
    <location>
        <begin position="381"/>
        <end position="395"/>
    </location>
</feature>
<keyword evidence="4" id="KW-0132">Cell division</keyword>
<feature type="compositionally biased region" description="Acidic residues" evidence="8">
    <location>
        <begin position="1116"/>
        <end position="1138"/>
    </location>
</feature>
<reference evidence="11 12" key="1">
    <citation type="submission" date="2021-12" db="EMBL/GenBank/DDBJ databases">
        <title>High titer production of polyol ester of fatty acids by Rhodotorula paludigena BS15 towards product separation-free biomass refinery.</title>
        <authorList>
            <person name="Mano J."/>
            <person name="Ono H."/>
            <person name="Tanaka T."/>
            <person name="Naito K."/>
            <person name="Sushida H."/>
            <person name="Ike M."/>
            <person name="Tokuyasu K."/>
            <person name="Kitaoka M."/>
        </authorList>
    </citation>
    <scope>NUCLEOTIDE SEQUENCE [LARGE SCALE GENOMIC DNA]</scope>
    <source>
        <strain evidence="11 12">BS15</strain>
    </source>
</reference>
<evidence type="ECO:0000259" key="10">
    <source>
        <dbReference type="Pfam" id="PF12348"/>
    </source>
</evidence>
<feature type="region of interest" description="Disordered" evidence="8">
    <location>
        <begin position="256"/>
        <end position="868"/>
    </location>
</feature>
<organism evidence="11 12">
    <name type="scientific">Rhodotorula paludigena</name>
    <dbReference type="NCBI Taxonomy" id="86838"/>
    <lineage>
        <taxon>Eukaryota</taxon>
        <taxon>Fungi</taxon>
        <taxon>Dikarya</taxon>
        <taxon>Basidiomycota</taxon>
        <taxon>Pucciniomycotina</taxon>
        <taxon>Microbotryomycetes</taxon>
        <taxon>Sporidiobolales</taxon>
        <taxon>Sporidiobolaceae</taxon>
        <taxon>Rhodotorula</taxon>
    </lineage>
</organism>
<proteinExistence type="inferred from homology"/>
<feature type="compositionally biased region" description="Low complexity" evidence="8">
    <location>
        <begin position="482"/>
        <end position="545"/>
    </location>
</feature>
<evidence type="ECO:0000256" key="8">
    <source>
        <dbReference type="SAM" id="MobiDB-lite"/>
    </source>
</evidence>
<feature type="compositionally biased region" description="Acidic residues" evidence="8">
    <location>
        <begin position="714"/>
        <end position="732"/>
    </location>
</feature>
<evidence type="ECO:0000256" key="3">
    <source>
        <dbReference type="ARBA" id="ARBA00009549"/>
    </source>
</evidence>
<feature type="compositionally biased region" description="Low complexity" evidence="8">
    <location>
        <begin position="277"/>
        <end position="310"/>
    </location>
</feature>
<sequence>MPRQPEPEKVPINSPHDLRVEVDTLLAALTLNETEDTWEKINRALKRFQAVVRGGACRLTDDFLAAMRDPRIAKGLGRSLASERGALSGTALELVASSTRLGRDFAALMPLYLPTVLRLFARPNKVYVTRSASTVASIVKNTRLGGDLVRYIALEWRNEGGKSASFREQAAVALALVLGVDTDSLAVDKDMLERRMDDLEWLIKTGATGREATVRANMKQCWEVYKREWPERVAAFTAPMTPTIRKYLKVTDAIPGGTSSSSAAASRPPPVRKAPTLSASVSAAPPHSASSRSVSSSLAKSHGPSTSSSHHPPPPSRSQLSASTASTRSHALSSSTSQAAAVGLGVPPLRATRVEPGSRAVSDSSASSRPASRSDERDQLAASSSSTRPAAPSRTGFKPTAPSKTAPLAARPAARALPSSSAAPASTAAPAPEPRKARRVAAPPPVPAAAPPSVATPAPTPAHAPATLSRSHGASTAQRPLTSSSAPPVPPAVSSVAAATVAPTAPASSHAPFRPKLTSSTAAAAALSASAAAKVASSSSAAPAPRRAPAPAPPPAAPATSTSAPAPRRAREKSADPPAAAAAPTAAPAAPQRETASSRARAAAASARPAPSAATLASRERRAAREKERERKAAEEARVERERAEKAAEEERQRREREKREEEDRARERERAEEERLERAREVQLPLEEEHEVAELREQQAVDGESVDAAVESDMGDEAYEPVDEDDGDAIDDNSATVDATAPENVVPAGQEQPSAHILSDVDEDAPASQDRVRDEVGMDSELVIESLPASQTSVSADPTPEAGIETQDEQVADDVIEGEGCLAQAHDVESSISAAETLAPARVDDAADAESPGPADDASDAAEVLDVDGVKEAVDPVHAVEEDLAVGALGHSSTSSIDESLEQVDVDVETDDDVAADGRNLAVRDEEPTPASVQHAPRPSSSATPASLGQVPPSRPSYDDLPPSPLLFRRLSTVQAAEVEAEAEHATLSFASPAAVIASPGETVGLSDAEPAIDLAARLPLTPRTSSFGTLASTPAPTTRFDAPFTPSSAAPVRFPASHFQYSPEPFQTCSIILDTPPRLDDLSAAIRLPVRHAALDASTCIAASDPVDTQDAAFDPDAEDEDEDDEVDDEVDDEDAVPGSPSPTSPLAGRNASSVPDQPPAIFLDDFQPPGGDDADTTFEDGDDSVVDMAQDDDSDANEDAEASMTETEVATGQEAEHCEFTVPLNDTSAYDHLVHGGYDDSGAGAADEDEAPDSARSTPIATSFVPGDDAHTLVAEQRVASPASRGDESRSSADLPVSPAGTTQDFSFFNSAPVSSTPSSRRAIWDESILGDESACFELEQPQLRFHDETESEHELSVASTVLALDEPAHALAMAPSAADTSLPAAQEDQQSDEEEPPTILKRSLRSRVVTVELQTPAAKAPLRSTRSAARDVLIVGATGNQGSGVVSALLSSTSFSVRAISSNPTSAKAQAFLDKHRAHAHSGRLTVVKGDLNSPQELLDALSGTQGLFAALPFMVEKDESGTPLELKQGQTLVNAAKVVGIEHFVYSGLPSIAELSDGKYTAATHWEAKHRTAQYAETRLKAVSVLHTGDTSVIFRFPYPPDVPLQWLDDRYDVGTFAAAVFTRGANATAGKVYKVVSAPLTGLELALEYHNATGEAAKFVPLPLEKALDLFVETTGINAKHEIGDMIKCGRSSSRHFARQLSVKF</sequence>
<dbReference type="GO" id="GO:0005874">
    <property type="term" value="C:microtubule"/>
    <property type="evidence" value="ECO:0007669"/>
    <property type="project" value="UniProtKB-KW"/>
</dbReference>
<dbReference type="Gene3D" id="3.90.25.10">
    <property type="entry name" value="UDP-galactose 4-epimerase, domain 1"/>
    <property type="match status" value="1"/>
</dbReference>
<feature type="region of interest" description="Disordered" evidence="8">
    <location>
        <begin position="1108"/>
        <end position="1219"/>
    </location>
</feature>
<gene>
    <name evidence="11" type="ORF">Rhopal_003000-T1</name>
</gene>
<feature type="compositionally biased region" description="Acidic residues" evidence="8">
    <location>
        <begin position="900"/>
        <end position="916"/>
    </location>
</feature>
<feature type="domain" description="CLASP N-terminal" evidence="10">
    <location>
        <begin position="21"/>
        <end position="248"/>
    </location>
</feature>
<dbReference type="InterPro" id="IPR008030">
    <property type="entry name" value="NmrA-like"/>
</dbReference>
<feature type="region of interest" description="Disordered" evidence="8">
    <location>
        <begin position="1377"/>
        <end position="1407"/>
    </location>
</feature>
<feature type="compositionally biased region" description="Polar residues" evidence="8">
    <location>
        <begin position="468"/>
        <end position="481"/>
    </location>
</feature>
<dbReference type="Gene3D" id="1.25.10.10">
    <property type="entry name" value="Leucine-rich Repeat Variant"/>
    <property type="match status" value="1"/>
</dbReference>
<feature type="compositionally biased region" description="Acidic residues" evidence="8">
    <location>
        <begin position="1175"/>
        <end position="1204"/>
    </location>
</feature>
<feature type="compositionally biased region" description="Basic and acidic residues" evidence="8">
    <location>
        <begin position="618"/>
        <end position="682"/>
    </location>
</feature>
<feature type="compositionally biased region" description="Low complexity" evidence="8">
    <location>
        <begin position="451"/>
        <end position="466"/>
    </location>
</feature>
<dbReference type="PANTHER" id="PTHR42748">
    <property type="entry name" value="NITROGEN METABOLITE REPRESSION PROTEIN NMRA FAMILY MEMBER"/>
    <property type="match status" value="1"/>
</dbReference>
<comment type="similarity">
    <text evidence="2">Belongs to the NmrA-type oxidoreductase family.</text>
</comment>
<keyword evidence="5" id="KW-0493">Microtubule</keyword>
<dbReference type="InterPro" id="IPR036291">
    <property type="entry name" value="NAD(P)-bd_dom_sf"/>
</dbReference>
<evidence type="ECO:0000256" key="4">
    <source>
        <dbReference type="ARBA" id="ARBA00022618"/>
    </source>
</evidence>
<feature type="compositionally biased region" description="Low complexity" evidence="8">
    <location>
        <begin position="317"/>
        <end position="341"/>
    </location>
</feature>
<dbReference type="InterPro" id="IPR051164">
    <property type="entry name" value="NmrA-like_oxidored"/>
</dbReference>
<feature type="compositionally biased region" description="Low complexity" evidence="8">
    <location>
        <begin position="937"/>
        <end position="948"/>
    </location>
</feature>
<feature type="compositionally biased region" description="Low complexity" evidence="8">
    <location>
        <begin position="405"/>
        <end position="430"/>
    </location>
</feature>
<dbReference type="GO" id="GO:0005819">
    <property type="term" value="C:spindle"/>
    <property type="evidence" value="ECO:0007669"/>
    <property type="project" value="UniProtKB-SubCell"/>
</dbReference>
<dbReference type="GO" id="GO:0051301">
    <property type="term" value="P:cell division"/>
    <property type="evidence" value="ECO:0007669"/>
    <property type="project" value="UniProtKB-KW"/>
</dbReference>
<dbReference type="SUPFAM" id="SSF51735">
    <property type="entry name" value="NAD(P)-binding Rossmann-fold domains"/>
    <property type="match status" value="1"/>
</dbReference>
<feature type="region of interest" description="Disordered" evidence="8">
    <location>
        <begin position="886"/>
        <end position="965"/>
    </location>
</feature>
<feature type="compositionally biased region" description="Low complexity" evidence="8">
    <location>
        <begin position="558"/>
        <end position="567"/>
    </location>
</feature>
<evidence type="ECO:0000313" key="12">
    <source>
        <dbReference type="Proteomes" id="UP001342314"/>
    </source>
</evidence>
<evidence type="ECO:0000256" key="7">
    <source>
        <dbReference type="ARBA" id="ARBA00022857"/>
    </source>
</evidence>
<keyword evidence="6" id="KW-0131">Cell cycle</keyword>
<evidence type="ECO:0000256" key="6">
    <source>
        <dbReference type="ARBA" id="ARBA00022776"/>
    </source>
</evidence>
<comment type="similarity">
    <text evidence="3">Belongs to the CLASP family.</text>
</comment>
<feature type="compositionally biased region" description="Acidic residues" evidence="8">
    <location>
        <begin position="858"/>
        <end position="867"/>
    </location>
</feature>
<feature type="compositionally biased region" description="Low complexity" evidence="8">
    <location>
        <begin position="576"/>
        <end position="617"/>
    </location>
</feature>
<protein>
    <recommendedName>
        <fullName evidence="13">NmrA-like domain-containing protein</fullName>
    </recommendedName>
</protein>
<dbReference type="InterPro" id="IPR024395">
    <property type="entry name" value="CLASP_N_dom"/>
</dbReference>
<feature type="compositionally biased region" description="Low complexity" evidence="8">
    <location>
        <begin position="358"/>
        <end position="371"/>
    </location>
</feature>
<dbReference type="Proteomes" id="UP001342314">
    <property type="component" value="Unassembled WGS sequence"/>
</dbReference>
<feature type="compositionally biased region" description="Pro residues" evidence="8">
    <location>
        <begin position="546"/>
        <end position="557"/>
    </location>
</feature>
<keyword evidence="6" id="KW-0498">Mitosis</keyword>
<evidence type="ECO:0000256" key="5">
    <source>
        <dbReference type="ARBA" id="ARBA00022701"/>
    </source>
</evidence>
<evidence type="ECO:0000259" key="9">
    <source>
        <dbReference type="Pfam" id="PF05368"/>
    </source>
</evidence>
<dbReference type="Pfam" id="PF05368">
    <property type="entry name" value="NmrA"/>
    <property type="match status" value="1"/>
</dbReference>
<feature type="compositionally biased region" description="Low complexity" evidence="8">
    <location>
        <begin position="1377"/>
        <end position="1392"/>
    </location>
</feature>
<keyword evidence="12" id="KW-1185">Reference proteome</keyword>
<dbReference type="EMBL" id="BQKY01000006">
    <property type="protein sequence ID" value="GJN90005.1"/>
    <property type="molecule type" value="Genomic_DNA"/>
</dbReference>
<evidence type="ECO:0000256" key="1">
    <source>
        <dbReference type="ARBA" id="ARBA00004186"/>
    </source>
</evidence>
<evidence type="ECO:0008006" key="13">
    <source>
        <dbReference type="Google" id="ProtNLM"/>
    </source>
</evidence>
<dbReference type="Pfam" id="PF12348">
    <property type="entry name" value="CLASP_N"/>
    <property type="match status" value="1"/>
</dbReference>
<accession>A0AAV5GBT7</accession>
<keyword evidence="7" id="KW-0521">NADP</keyword>